<dbReference type="AlphaFoldDB" id="A0A0E0MX97"/>
<feature type="compositionally biased region" description="Basic residues" evidence="1">
    <location>
        <begin position="33"/>
        <end position="43"/>
    </location>
</feature>
<sequence>MRDDGLRAEELRLDGSRAGGGARRWPHAAANDHRRRRPYRRSTHPCPLSSSPQPEPARRIRRSPATDPPPPSPPPLDLPPPPSLQPSFAAAALPITGSAVTESLPPPAQGACHRSSAPSSSPQGLPRTVVLALPRAASQGEKRERAWTDNGAREHGRCERAGRSGAAHAVHSSQVGRARPTDFAGSVGSGSKRNIPLQGPTQPTHP</sequence>
<dbReference type="Gramene" id="ORUFI01G19880.1">
    <property type="protein sequence ID" value="ORUFI01G19880.1"/>
    <property type="gene ID" value="ORUFI01G19880"/>
</dbReference>
<evidence type="ECO:0000313" key="3">
    <source>
        <dbReference type="Proteomes" id="UP000008022"/>
    </source>
</evidence>
<reference evidence="2" key="2">
    <citation type="submission" date="2015-06" db="UniProtKB">
        <authorList>
            <consortium name="EnsemblPlants"/>
        </authorList>
    </citation>
    <scope>IDENTIFICATION</scope>
</reference>
<proteinExistence type="predicted"/>
<feature type="compositionally biased region" description="Low complexity" evidence="1">
    <location>
        <begin position="85"/>
        <end position="94"/>
    </location>
</feature>
<feature type="compositionally biased region" description="Basic and acidic residues" evidence="1">
    <location>
        <begin position="140"/>
        <end position="162"/>
    </location>
</feature>
<feature type="compositionally biased region" description="Pro residues" evidence="1">
    <location>
        <begin position="66"/>
        <end position="84"/>
    </location>
</feature>
<dbReference type="EnsemblPlants" id="ORUFI01G19880.1">
    <property type="protein sequence ID" value="ORUFI01G19880.1"/>
    <property type="gene ID" value="ORUFI01G19880"/>
</dbReference>
<keyword evidence="3" id="KW-1185">Reference proteome</keyword>
<evidence type="ECO:0000256" key="1">
    <source>
        <dbReference type="SAM" id="MobiDB-lite"/>
    </source>
</evidence>
<dbReference type="Proteomes" id="UP000008022">
    <property type="component" value="Unassembled WGS sequence"/>
</dbReference>
<dbReference type="HOGENOM" id="CLU_1333809_0_0_1"/>
<reference evidence="3" key="1">
    <citation type="submission" date="2013-06" db="EMBL/GenBank/DDBJ databases">
        <authorList>
            <person name="Zhao Q."/>
        </authorList>
    </citation>
    <scope>NUCLEOTIDE SEQUENCE</scope>
    <source>
        <strain evidence="3">cv. W1943</strain>
    </source>
</reference>
<accession>A0A0E0MX97</accession>
<feature type="region of interest" description="Disordered" evidence="1">
    <location>
        <begin position="1"/>
        <end position="206"/>
    </location>
</feature>
<organism evidence="2 3">
    <name type="scientific">Oryza rufipogon</name>
    <name type="common">Brownbeard rice</name>
    <name type="synonym">Asian wild rice</name>
    <dbReference type="NCBI Taxonomy" id="4529"/>
    <lineage>
        <taxon>Eukaryota</taxon>
        <taxon>Viridiplantae</taxon>
        <taxon>Streptophyta</taxon>
        <taxon>Embryophyta</taxon>
        <taxon>Tracheophyta</taxon>
        <taxon>Spermatophyta</taxon>
        <taxon>Magnoliopsida</taxon>
        <taxon>Liliopsida</taxon>
        <taxon>Poales</taxon>
        <taxon>Poaceae</taxon>
        <taxon>BOP clade</taxon>
        <taxon>Oryzoideae</taxon>
        <taxon>Oryzeae</taxon>
        <taxon>Oryzinae</taxon>
        <taxon>Oryza</taxon>
    </lineage>
</organism>
<name>A0A0E0MX97_ORYRU</name>
<evidence type="ECO:0000313" key="2">
    <source>
        <dbReference type="EnsemblPlants" id="ORUFI01G19880.1"/>
    </source>
</evidence>
<protein>
    <submittedName>
        <fullName evidence="2">Uncharacterized protein</fullName>
    </submittedName>
</protein>
<feature type="compositionally biased region" description="Basic and acidic residues" evidence="1">
    <location>
        <begin position="1"/>
        <end position="15"/>
    </location>
</feature>